<feature type="region of interest" description="Disordered" evidence="1">
    <location>
        <begin position="24"/>
        <end position="73"/>
    </location>
</feature>
<feature type="compositionally biased region" description="Basic and acidic residues" evidence="1">
    <location>
        <begin position="40"/>
        <end position="55"/>
    </location>
</feature>
<protein>
    <submittedName>
        <fullName evidence="2">Uncharacterized protein</fullName>
    </submittedName>
</protein>
<keyword evidence="3" id="KW-1185">Reference proteome</keyword>
<accession>A0A3P6SUG9</accession>
<dbReference type="AlphaFoldDB" id="A0A3P6SUG9"/>
<proteinExistence type="predicted"/>
<evidence type="ECO:0000256" key="1">
    <source>
        <dbReference type="SAM" id="MobiDB-lite"/>
    </source>
</evidence>
<dbReference type="EMBL" id="UYRV01010179">
    <property type="protein sequence ID" value="VDK57228.1"/>
    <property type="molecule type" value="Genomic_DNA"/>
</dbReference>
<dbReference type="Proteomes" id="UP000271889">
    <property type="component" value="Unassembled WGS sequence"/>
</dbReference>
<reference evidence="2 3" key="1">
    <citation type="submission" date="2018-11" db="EMBL/GenBank/DDBJ databases">
        <authorList>
            <consortium name="Pathogen Informatics"/>
        </authorList>
    </citation>
    <scope>NUCLEOTIDE SEQUENCE [LARGE SCALE GENOMIC DNA]</scope>
</reference>
<sequence length="106" mass="11945">MRSMTYLPKIDVPIQKKIPEPIRIVNDEQTEKTSALADTGGRETENLSEHHDENLQVKAPPPSFPTIFSPTEPKVMEFPEPVREPEPVKLPPPKAKVELPQSLLNI</sequence>
<gene>
    <name evidence="2" type="ORF">CGOC_LOCUS3909</name>
</gene>
<evidence type="ECO:0000313" key="2">
    <source>
        <dbReference type="EMBL" id="VDK57228.1"/>
    </source>
</evidence>
<evidence type="ECO:0000313" key="3">
    <source>
        <dbReference type="Proteomes" id="UP000271889"/>
    </source>
</evidence>
<name>A0A3P6SUG9_CYLGO</name>
<organism evidence="2 3">
    <name type="scientific">Cylicostephanus goldi</name>
    <name type="common">Nematode worm</name>
    <dbReference type="NCBI Taxonomy" id="71465"/>
    <lineage>
        <taxon>Eukaryota</taxon>
        <taxon>Metazoa</taxon>
        <taxon>Ecdysozoa</taxon>
        <taxon>Nematoda</taxon>
        <taxon>Chromadorea</taxon>
        <taxon>Rhabditida</taxon>
        <taxon>Rhabditina</taxon>
        <taxon>Rhabditomorpha</taxon>
        <taxon>Strongyloidea</taxon>
        <taxon>Strongylidae</taxon>
        <taxon>Cylicostephanus</taxon>
    </lineage>
</organism>